<evidence type="ECO:0000256" key="2">
    <source>
        <dbReference type="SAM" id="MobiDB-lite"/>
    </source>
</evidence>
<dbReference type="Proteomes" id="UP000198287">
    <property type="component" value="Unassembled WGS sequence"/>
</dbReference>
<keyword evidence="1" id="KW-0863">Zinc-finger</keyword>
<accession>A0A226DUX9</accession>
<feature type="region of interest" description="Disordered" evidence="2">
    <location>
        <begin position="1"/>
        <end position="24"/>
    </location>
</feature>
<feature type="compositionally biased region" description="Basic residues" evidence="2">
    <location>
        <begin position="308"/>
        <end position="319"/>
    </location>
</feature>
<evidence type="ECO:0000313" key="5">
    <source>
        <dbReference type="Proteomes" id="UP000198287"/>
    </source>
</evidence>
<reference evidence="4 5" key="1">
    <citation type="submission" date="2015-12" db="EMBL/GenBank/DDBJ databases">
        <title>The genome of Folsomia candida.</title>
        <authorList>
            <person name="Faddeeva A."/>
            <person name="Derks M.F."/>
            <person name="Anvar Y."/>
            <person name="Smit S."/>
            <person name="Van Straalen N."/>
            <person name="Roelofs D."/>
        </authorList>
    </citation>
    <scope>NUCLEOTIDE SEQUENCE [LARGE SCALE GENOMIC DNA]</scope>
    <source>
        <strain evidence="4 5">VU population</strain>
        <tissue evidence="4">Whole body</tissue>
    </source>
</reference>
<feature type="region of interest" description="Disordered" evidence="2">
    <location>
        <begin position="295"/>
        <end position="333"/>
    </location>
</feature>
<evidence type="ECO:0000256" key="1">
    <source>
        <dbReference type="PROSITE-ProRule" id="PRU00047"/>
    </source>
</evidence>
<dbReference type="GO" id="GO:0003676">
    <property type="term" value="F:nucleic acid binding"/>
    <property type="evidence" value="ECO:0007669"/>
    <property type="project" value="InterPro"/>
</dbReference>
<protein>
    <submittedName>
        <fullName evidence="4">LINE-1 reverse transcriptase</fullName>
    </submittedName>
</protein>
<comment type="caution">
    <text evidence="4">The sequence shown here is derived from an EMBL/GenBank/DDBJ whole genome shotgun (WGS) entry which is preliminary data.</text>
</comment>
<proteinExistence type="predicted"/>
<dbReference type="GO" id="GO:0003964">
    <property type="term" value="F:RNA-directed DNA polymerase activity"/>
    <property type="evidence" value="ECO:0007669"/>
    <property type="project" value="UniProtKB-KW"/>
</dbReference>
<feature type="compositionally biased region" description="Polar residues" evidence="2">
    <location>
        <begin position="237"/>
        <end position="252"/>
    </location>
</feature>
<organism evidence="4 5">
    <name type="scientific">Folsomia candida</name>
    <name type="common">Springtail</name>
    <dbReference type="NCBI Taxonomy" id="158441"/>
    <lineage>
        <taxon>Eukaryota</taxon>
        <taxon>Metazoa</taxon>
        <taxon>Ecdysozoa</taxon>
        <taxon>Arthropoda</taxon>
        <taxon>Hexapoda</taxon>
        <taxon>Collembola</taxon>
        <taxon>Entomobryomorpha</taxon>
        <taxon>Isotomoidea</taxon>
        <taxon>Isotomidae</taxon>
        <taxon>Proisotominae</taxon>
        <taxon>Folsomia</taxon>
    </lineage>
</organism>
<sequence length="635" mass="70490">MGILSDEDETFIDPEEPADDDVSIPDTSLGKSFAKAVGSHGVDFLAYSAHGVVLRRIKEVPLVEVLKAFSKYVSPQFITHADNLGAANWAVWLKDSESFDEVMRADSLSFGAASVKLYAYANPIRRVIVRGVPPFVNDADLSACFSKFGELRGHISHQGLMNAGEEFAHIKSFTRIIELAIPKGVRVPDVVTVKANGKEYKLRVQIGAKKCFKCARKGHISVNCTFKKHPEKIENPLPSNKVDSVPNDQVDSLQGDVDPPVLRKITDTNNDNEVRDSIPPFKRRKTLDFQDVSAEEVYESDNSQRSSSKSRRNRGRPKSRTNSDPKPQTMSEWGFDLENNNIKCKYVNVGQQIFMTTKTPEDIKSILVEVRSSIPSSNTSLVTKYAFLLNQETNLNPIRHGIFNIQNYTPFFNDCTTLGSVNVHFPFLKTESDEFLVKIKSEITAAPNCDGIFVLGDWNFVEDTERDRIDSYRHLCPQGKDVTFVSRTNDSIEGAIRGDGVCSDFPDRKVVTTRVGITVDEALDGLSSGEKLKMVGSFFAEKFAPSTVNLSNLDNFMSDMPKIPNPGIYESDLSCNEILQAIQKSPNNKAPGLDGLTFEFYKKFSGQFSKILSNLATFSCAEGFLPKSCKSSVAT</sequence>
<dbReference type="InterPro" id="IPR001878">
    <property type="entry name" value="Znf_CCHC"/>
</dbReference>
<feature type="compositionally biased region" description="Polar residues" evidence="2">
    <location>
        <begin position="322"/>
        <end position="331"/>
    </location>
</feature>
<gene>
    <name evidence="4" type="ORF">Fcan01_16704</name>
</gene>
<dbReference type="EMBL" id="LNIX01000011">
    <property type="protein sequence ID" value="OXA48501.1"/>
    <property type="molecule type" value="Genomic_DNA"/>
</dbReference>
<feature type="region of interest" description="Disordered" evidence="2">
    <location>
        <begin position="230"/>
        <end position="282"/>
    </location>
</feature>
<feature type="compositionally biased region" description="Acidic residues" evidence="2">
    <location>
        <begin position="1"/>
        <end position="23"/>
    </location>
</feature>
<keyword evidence="5" id="KW-1185">Reference proteome</keyword>
<keyword evidence="1" id="KW-0862">Zinc</keyword>
<evidence type="ECO:0000313" key="4">
    <source>
        <dbReference type="EMBL" id="OXA48501.1"/>
    </source>
</evidence>
<feature type="domain" description="CCHC-type" evidence="3">
    <location>
        <begin position="210"/>
        <end position="224"/>
    </location>
</feature>
<dbReference type="GO" id="GO:0008270">
    <property type="term" value="F:zinc ion binding"/>
    <property type="evidence" value="ECO:0007669"/>
    <property type="project" value="UniProtKB-KW"/>
</dbReference>
<keyword evidence="4" id="KW-0808">Transferase</keyword>
<dbReference type="AlphaFoldDB" id="A0A226DUX9"/>
<keyword evidence="1" id="KW-0479">Metal-binding</keyword>
<keyword evidence="4" id="KW-0548">Nucleotidyltransferase</keyword>
<keyword evidence="4" id="KW-0695">RNA-directed DNA polymerase</keyword>
<evidence type="ECO:0000259" key="3">
    <source>
        <dbReference type="PROSITE" id="PS50158"/>
    </source>
</evidence>
<name>A0A226DUX9_FOLCA</name>
<dbReference type="PROSITE" id="PS50158">
    <property type="entry name" value="ZF_CCHC"/>
    <property type="match status" value="1"/>
</dbReference>